<proteinExistence type="predicted"/>
<keyword evidence="3" id="KW-1185">Reference proteome</keyword>
<organism evidence="2 3">
    <name type="scientific">Pilimelia terevasa</name>
    <dbReference type="NCBI Taxonomy" id="53372"/>
    <lineage>
        <taxon>Bacteria</taxon>
        <taxon>Bacillati</taxon>
        <taxon>Actinomycetota</taxon>
        <taxon>Actinomycetes</taxon>
        <taxon>Micromonosporales</taxon>
        <taxon>Micromonosporaceae</taxon>
        <taxon>Pilimelia</taxon>
    </lineage>
</organism>
<dbReference type="Proteomes" id="UP000662200">
    <property type="component" value="Unassembled WGS sequence"/>
</dbReference>
<reference evidence="2" key="1">
    <citation type="journal article" date="2014" name="Int. J. Syst. Evol. Microbiol.">
        <title>Complete genome sequence of Corynebacterium casei LMG S-19264T (=DSM 44701T), isolated from a smear-ripened cheese.</title>
        <authorList>
            <consortium name="US DOE Joint Genome Institute (JGI-PGF)"/>
            <person name="Walter F."/>
            <person name="Albersmeier A."/>
            <person name="Kalinowski J."/>
            <person name="Ruckert C."/>
        </authorList>
    </citation>
    <scope>NUCLEOTIDE SEQUENCE</scope>
    <source>
        <strain evidence="2">JCM 3091</strain>
    </source>
</reference>
<dbReference type="RefSeq" id="WP_189112318.1">
    <property type="nucleotide sequence ID" value="NZ_BMQC01000001.1"/>
</dbReference>
<evidence type="ECO:0000256" key="1">
    <source>
        <dbReference type="SAM" id="MobiDB-lite"/>
    </source>
</evidence>
<name>A0A8J3BGU0_9ACTN</name>
<evidence type="ECO:0000313" key="3">
    <source>
        <dbReference type="Proteomes" id="UP000662200"/>
    </source>
</evidence>
<dbReference type="EMBL" id="BMQC01000001">
    <property type="protein sequence ID" value="GGK13954.1"/>
    <property type="molecule type" value="Genomic_DNA"/>
</dbReference>
<feature type="region of interest" description="Disordered" evidence="1">
    <location>
        <begin position="21"/>
        <end position="49"/>
    </location>
</feature>
<dbReference type="AlphaFoldDB" id="A0A8J3BGU0"/>
<gene>
    <name evidence="2" type="ORF">GCM10010124_03190</name>
</gene>
<protein>
    <recommendedName>
        <fullName evidence="4">DUF4360 domain-containing protein</fullName>
    </recommendedName>
</protein>
<evidence type="ECO:0008006" key="4">
    <source>
        <dbReference type="Google" id="ProtNLM"/>
    </source>
</evidence>
<dbReference type="InterPro" id="IPR025649">
    <property type="entry name" value="DUF4360"/>
</dbReference>
<reference evidence="2" key="2">
    <citation type="submission" date="2020-09" db="EMBL/GenBank/DDBJ databases">
        <authorList>
            <person name="Sun Q."/>
            <person name="Ohkuma M."/>
        </authorList>
    </citation>
    <scope>NUCLEOTIDE SEQUENCE</scope>
    <source>
        <strain evidence="2">JCM 3091</strain>
    </source>
</reference>
<evidence type="ECO:0000313" key="2">
    <source>
        <dbReference type="EMBL" id="GGK13954.1"/>
    </source>
</evidence>
<dbReference type="Pfam" id="PF14273">
    <property type="entry name" value="DUF4360"/>
    <property type="match status" value="1"/>
</dbReference>
<sequence>MFTHAAGHVLAAVLAIPGAPAPAPAPDDPPDGIAATDISSEGDGCRSSGVALTDGNRRLEFRYGALEAQAGMVLQDNGSVTWVQSQRRSCRISLTLTYPAGWRLTTYRSAFQTWADLAAGARGTVRGEHRRGAWPMEVVTGNVGGPVGSTITHQQSVKRHHACGVPTPITFAKELIVDGGSVSAADTSELAADIGEKYDQLDLSWSRC</sequence>
<comment type="caution">
    <text evidence="2">The sequence shown here is derived from an EMBL/GenBank/DDBJ whole genome shotgun (WGS) entry which is preliminary data.</text>
</comment>
<accession>A0A8J3BGU0</accession>